<feature type="region of interest" description="Disordered" evidence="2">
    <location>
        <begin position="119"/>
        <end position="140"/>
    </location>
</feature>
<evidence type="ECO:0000313" key="4">
    <source>
        <dbReference type="Proteomes" id="UP000248961"/>
    </source>
</evidence>
<dbReference type="Gene3D" id="2.130.10.30">
    <property type="entry name" value="Regulator of chromosome condensation 1/beta-lactamase-inhibitor protein II"/>
    <property type="match status" value="1"/>
</dbReference>
<feature type="repeat" description="RCC1" evidence="1">
    <location>
        <begin position="149"/>
        <end position="209"/>
    </location>
</feature>
<gene>
    <name evidence="3" type="ORF">BO97DRAFT_428073</name>
</gene>
<keyword evidence="4" id="KW-1185">Reference proteome</keyword>
<dbReference type="OrthoDB" id="5370059at2759"/>
<dbReference type="STRING" id="1450537.A0A395HLX0"/>
<dbReference type="PROSITE" id="PS50012">
    <property type="entry name" value="RCC1_3"/>
    <property type="match status" value="1"/>
</dbReference>
<dbReference type="Proteomes" id="UP000248961">
    <property type="component" value="Unassembled WGS sequence"/>
</dbReference>
<dbReference type="SUPFAM" id="SSF50985">
    <property type="entry name" value="RCC1/BLIP-II"/>
    <property type="match status" value="1"/>
</dbReference>
<organism evidence="3 4">
    <name type="scientific">Aspergillus homomorphus (strain CBS 101889)</name>
    <dbReference type="NCBI Taxonomy" id="1450537"/>
    <lineage>
        <taxon>Eukaryota</taxon>
        <taxon>Fungi</taxon>
        <taxon>Dikarya</taxon>
        <taxon>Ascomycota</taxon>
        <taxon>Pezizomycotina</taxon>
        <taxon>Eurotiomycetes</taxon>
        <taxon>Eurotiomycetidae</taxon>
        <taxon>Eurotiales</taxon>
        <taxon>Aspergillaceae</taxon>
        <taxon>Aspergillus</taxon>
        <taxon>Aspergillus subgen. Circumdati</taxon>
    </lineage>
</organism>
<evidence type="ECO:0000256" key="1">
    <source>
        <dbReference type="PROSITE-ProRule" id="PRU00235"/>
    </source>
</evidence>
<accession>A0A395HLX0</accession>
<sequence>MEIPDNQRVRNNPSSLRTIQALCCLSTHGNPRAITWNRRQTATLLPTKLPSHPPPPPIVKLTDDFAIFKEEGEVFQWGDKLPQQPPTPSDDDGEFDKEWFRWVAFNEPVKRWPTRLPESLDYEPRKRPPPPIKELSTGGRRSVAVSKSGQLFIWGYKSSKWPEIEDCNDRNSATLEEARITGGNPDETTALKIKHAAAGGNHVVALAVDASLWSVGNGL</sequence>
<evidence type="ECO:0008006" key="5">
    <source>
        <dbReference type="Google" id="ProtNLM"/>
    </source>
</evidence>
<dbReference type="AlphaFoldDB" id="A0A395HLX0"/>
<dbReference type="VEuPathDB" id="FungiDB:BO97DRAFT_428073"/>
<dbReference type="EMBL" id="KZ824310">
    <property type="protein sequence ID" value="RAL08760.1"/>
    <property type="molecule type" value="Genomic_DNA"/>
</dbReference>
<dbReference type="InterPro" id="IPR000408">
    <property type="entry name" value="Reg_chr_condens"/>
</dbReference>
<dbReference type="GeneID" id="37201546"/>
<protein>
    <recommendedName>
        <fullName evidence="5">RCC1/BLIP-II</fullName>
    </recommendedName>
</protein>
<dbReference type="InterPro" id="IPR009091">
    <property type="entry name" value="RCC1/BLIP-II"/>
</dbReference>
<reference evidence="3 4" key="1">
    <citation type="submission" date="2018-02" db="EMBL/GenBank/DDBJ databases">
        <title>The genomes of Aspergillus section Nigri reveals drivers in fungal speciation.</title>
        <authorList>
            <consortium name="DOE Joint Genome Institute"/>
            <person name="Vesth T.C."/>
            <person name="Nybo J."/>
            <person name="Theobald S."/>
            <person name="Brandl J."/>
            <person name="Frisvad J.C."/>
            <person name="Nielsen K.F."/>
            <person name="Lyhne E.K."/>
            <person name="Kogle M.E."/>
            <person name="Kuo A."/>
            <person name="Riley R."/>
            <person name="Clum A."/>
            <person name="Nolan M."/>
            <person name="Lipzen A."/>
            <person name="Salamov A."/>
            <person name="Henrissat B."/>
            <person name="Wiebenga A."/>
            <person name="De vries R.P."/>
            <person name="Grigoriev I.V."/>
            <person name="Mortensen U.H."/>
            <person name="Andersen M.R."/>
            <person name="Baker S.E."/>
        </authorList>
    </citation>
    <scope>NUCLEOTIDE SEQUENCE [LARGE SCALE GENOMIC DNA]</scope>
    <source>
        <strain evidence="3 4">CBS 101889</strain>
    </source>
</reference>
<evidence type="ECO:0000313" key="3">
    <source>
        <dbReference type="EMBL" id="RAL08760.1"/>
    </source>
</evidence>
<proteinExistence type="predicted"/>
<evidence type="ECO:0000256" key="2">
    <source>
        <dbReference type="SAM" id="MobiDB-lite"/>
    </source>
</evidence>
<dbReference type="RefSeq" id="XP_025547914.1">
    <property type="nucleotide sequence ID" value="XM_025697257.1"/>
</dbReference>
<name>A0A395HLX0_ASPHC</name>